<dbReference type="PROSITE" id="PS50853">
    <property type="entry name" value="FN3"/>
    <property type="match status" value="3"/>
</dbReference>
<dbReference type="FunFam" id="2.60.40.10:FF:000053">
    <property type="entry name" value="Roundabout guidance receptor 1"/>
    <property type="match status" value="1"/>
</dbReference>
<dbReference type="GO" id="GO:0007417">
    <property type="term" value="P:central nervous system development"/>
    <property type="evidence" value="ECO:0007669"/>
    <property type="project" value="UniProtKB-ARBA"/>
</dbReference>
<feature type="signal peptide" evidence="19">
    <location>
        <begin position="1"/>
        <end position="21"/>
    </location>
</feature>
<evidence type="ECO:0000259" key="21">
    <source>
        <dbReference type="PROSITE" id="PS50853"/>
    </source>
</evidence>
<keyword evidence="10" id="KW-1133">Transmembrane helix</keyword>
<feature type="chain" id="PRO_5018644202" evidence="19">
    <location>
        <begin position="22"/>
        <end position="1647"/>
    </location>
</feature>
<dbReference type="Gene3D" id="2.60.40.10">
    <property type="entry name" value="Immunoglobulins"/>
    <property type="match status" value="8"/>
</dbReference>
<dbReference type="GO" id="GO:0008046">
    <property type="term" value="F:axon guidance receptor activity"/>
    <property type="evidence" value="ECO:0007669"/>
    <property type="project" value="InterPro"/>
</dbReference>
<keyword evidence="4" id="KW-0597">Phosphoprotein</keyword>
<dbReference type="GeneTree" id="ENSGT00940000154477"/>
<evidence type="ECO:0000313" key="22">
    <source>
        <dbReference type="Ensembl" id="ENSCVAP00000021515.1"/>
    </source>
</evidence>
<feature type="domain" description="Fibronectin type-III" evidence="21">
    <location>
        <begin position="526"/>
        <end position="620"/>
    </location>
</feature>
<evidence type="ECO:0000256" key="10">
    <source>
        <dbReference type="ARBA" id="ARBA00022989"/>
    </source>
</evidence>
<reference evidence="22" key="2">
    <citation type="submission" date="2025-09" db="UniProtKB">
        <authorList>
            <consortium name="Ensembl"/>
        </authorList>
    </citation>
    <scope>IDENTIFICATION</scope>
</reference>
<evidence type="ECO:0000256" key="13">
    <source>
        <dbReference type="ARBA" id="ARBA00023170"/>
    </source>
</evidence>
<proteinExistence type="inferred from homology"/>
<dbReference type="FunFam" id="2.60.40.10:FF:000008">
    <property type="entry name" value="roundabout homolog 2 isoform X2"/>
    <property type="match status" value="2"/>
</dbReference>
<feature type="region of interest" description="Disordered" evidence="18">
    <location>
        <begin position="1050"/>
        <end position="1088"/>
    </location>
</feature>
<evidence type="ECO:0000256" key="18">
    <source>
        <dbReference type="SAM" id="MobiDB-lite"/>
    </source>
</evidence>
<feature type="compositionally biased region" description="Gly residues" evidence="18">
    <location>
        <begin position="1057"/>
        <end position="1069"/>
    </location>
</feature>
<dbReference type="InterPro" id="IPR032986">
    <property type="entry name" value="Robo1_Ig-like3"/>
</dbReference>
<evidence type="ECO:0000256" key="11">
    <source>
        <dbReference type="ARBA" id="ARBA00023136"/>
    </source>
</evidence>
<dbReference type="GO" id="GO:0006935">
    <property type="term" value="P:chemotaxis"/>
    <property type="evidence" value="ECO:0007669"/>
    <property type="project" value="UniProtKB-KW"/>
</dbReference>
<evidence type="ECO:0000256" key="17">
    <source>
        <dbReference type="SAM" id="Coils"/>
    </source>
</evidence>
<dbReference type="InterPro" id="IPR013098">
    <property type="entry name" value="Ig_I-set"/>
</dbReference>
<dbReference type="SUPFAM" id="SSF48726">
    <property type="entry name" value="Immunoglobulin"/>
    <property type="match status" value="5"/>
</dbReference>
<protein>
    <submittedName>
        <fullName evidence="22">Roundabout, axon guidance receptor, homolog 1 (Drosophila)</fullName>
    </submittedName>
</protein>
<keyword evidence="13" id="KW-0675">Receptor</keyword>
<dbReference type="InterPro" id="IPR036179">
    <property type="entry name" value="Ig-like_dom_sf"/>
</dbReference>
<feature type="region of interest" description="Disordered" evidence="18">
    <location>
        <begin position="1461"/>
        <end position="1647"/>
    </location>
</feature>
<dbReference type="SMART" id="SM00408">
    <property type="entry name" value="IGc2"/>
    <property type="match status" value="5"/>
</dbReference>
<name>A0A3Q2GAK1_CYPVA</name>
<feature type="compositionally biased region" description="Basic and acidic residues" evidence="18">
    <location>
        <begin position="1537"/>
        <end position="1556"/>
    </location>
</feature>
<dbReference type="InterPro" id="IPR013106">
    <property type="entry name" value="Ig_V-set"/>
</dbReference>
<dbReference type="InterPro" id="IPR003598">
    <property type="entry name" value="Ig_sub2"/>
</dbReference>
<feature type="region of interest" description="Disordered" evidence="18">
    <location>
        <begin position="1104"/>
        <end position="1188"/>
    </location>
</feature>
<dbReference type="GO" id="GO:0016199">
    <property type="term" value="P:axon midline choice point recognition"/>
    <property type="evidence" value="ECO:0007669"/>
    <property type="project" value="InterPro"/>
</dbReference>
<feature type="compositionally biased region" description="Pro residues" evidence="18">
    <location>
        <begin position="1490"/>
        <end position="1499"/>
    </location>
</feature>
<keyword evidence="15" id="KW-0393">Immunoglobulin domain</keyword>
<keyword evidence="17" id="KW-0175">Coiled coil</keyword>
<dbReference type="GO" id="GO:0022603">
    <property type="term" value="P:regulation of anatomical structure morphogenesis"/>
    <property type="evidence" value="ECO:0007669"/>
    <property type="project" value="UniProtKB-ARBA"/>
</dbReference>
<feature type="compositionally biased region" description="Basic and acidic residues" evidence="18">
    <location>
        <begin position="1615"/>
        <end position="1624"/>
    </location>
</feature>
<dbReference type="FunFam" id="2.60.40.10:FF:000043">
    <property type="entry name" value="roundabout homolog 2 isoform X2"/>
    <property type="match status" value="1"/>
</dbReference>
<keyword evidence="23" id="KW-1185">Reference proteome</keyword>
<dbReference type="GO" id="GO:0051239">
    <property type="term" value="P:regulation of multicellular organismal process"/>
    <property type="evidence" value="ECO:0007669"/>
    <property type="project" value="UniProtKB-ARBA"/>
</dbReference>
<evidence type="ECO:0000256" key="16">
    <source>
        <dbReference type="ARBA" id="ARBA00061206"/>
    </source>
</evidence>
<keyword evidence="3" id="KW-0145">Chemotaxis</keyword>
<dbReference type="Ensembl" id="ENSCVAT00000011600.1">
    <property type="protein sequence ID" value="ENSCVAP00000021515.1"/>
    <property type="gene ID" value="ENSCVAG00000003666.1"/>
</dbReference>
<feature type="domain" description="Fibronectin type-III" evidence="21">
    <location>
        <begin position="639"/>
        <end position="736"/>
    </location>
</feature>
<evidence type="ECO:0000256" key="3">
    <source>
        <dbReference type="ARBA" id="ARBA00022500"/>
    </source>
</evidence>
<evidence type="ECO:0000256" key="6">
    <source>
        <dbReference type="ARBA" id="ARBA00022729"/>
    </source>
</evidence>
<evidence type="ECO:0000256" key="5">
    <source>
        <dbReference type="ARBA" id="ARBA00022692"/>
    </source>
</evidence>
<dbReference type="InterPro" id="IPR003599">
    <property type="entry name" value="Ig_sub"/>
</dbReference>
<comment type="similarity">
    <text evidence="16">Belongs to the immunoglobulin superfamily. ROBO family.</text>
</comment>
<feature type="domain" description="Fibronectin type-III" evidence="21">
    <location>
        <begin position="741"/>
        <end position="837"/>
    </location>
</feature>
<dbReference type="InterPro" id="IPR051170">
    <property type="entry name" value="Neural/epithelial_adhesion"/>
</dbReference>
<dbReference type="Proteomes" id="UP000265020">
    <property type="component" value="Unassembled WGS sequence"/>
</dbReference>
<keyword evidence="5" id="KW-0812">Transmembrane</keyword>
<evidence type="ECO:0000256" key="15">
    <source>
        <dbReference type="ARBA" id="ARBA00023319"/>
    </source>
</evidence>
<dbReference type="InterPro" id="IPR007110">
    <property type="entry name" value="Ig-like_dom"/>
</dbReference>
<evidence type="ECO:0000256" key="2">
    <source>
        <dbReference type="ARBA" id="ARBA00022473"/>
    </source>
</evidence>
<keyword evidence="9" id="KW-0524">Neurogenesis</keyword>
<evidence type="ECO:0000256" key="4">
    <source>
        <dbReference type="ARBA" id="ARBA00022553"/>
    </source>
</evidence>
<keyword evidence="8" id="KW-0221">Differentiation</keyword>
<evidence type="ECO:0000256" key="14">
    <source>
        <dbReference type="ARBA" id="ARBA00023180"/>
    </source>
</evidence>
<keyword evidence="6 19" id="KW-0732">Signal</keyword>
<evidence type="ECO:0000256" key="8">
    <source>
        <dbReference type="ARBA" id="ARBA00022782"/>
    </source>
</evidence>
<feature type="domain" description="Ig-like" evidence="20">
    <location>
        <begin position="225"/>
        <end position="309"/>
    </location>
</feature>
<dbReference type="CDD" id="cd05725">
    <property type="entry name" value="IgI_3_Robo"/>
    <property type="match status" value="1"/>
</dbReference>
<comment type="subcellular location">
    <subcellularLocation>
        <location evidence="1">Membrane</location>
        <topology evidence="1">Single-pass type I membrane protein</topology>
    </subcellularLocation>
</comment>
<dbReference type="FunFam" id="2.60.40.10:FF:000058">
    <property type="entry name" value="roundabout homolog 2 isoform X3"/>
    <property type="match status" value="1"/>
</dbReference>
<feature type="compositionally biased region" description="Low complexity" evidence="18">
    <location>
        <begin position="1129"/>
        <end position="1145"/>
    </location>
</feature>
<dbReference type="Pfam" id="PF07679">
    <property type="entry name" value="I-set"/>
    <property type="match status" value="3"/>
</dbReference>
<dbReference type="FunFam" id="2.60.40.10:FF:000026">
    <property type="entry name" value="roundabout homolog 2 isoform X1"/>
    <property type="match status" value="1"/>
</dbReference>
<dbReference type="GO" id="GO:0016020">
    <property type="term" value="C:membrane"/>
    <property type="evidence" value="ECO:0007669"/>
    <property type="project" value="UniProtKB-SubCell"/>
</dbReference>
<keyword evidence="2" id="KW-0217">Developmental protein</keyword>
<feature type="compositionally biased region" description="Polar residues" evidence="18">
    <location>
        <begin position="1238"/>
        <end position="1252"/>
    </location>
</feature>
<evidence type="ECO:0000256" key="1">
    <source>
        <dbReference type="ARBA" id="ARBA00004479"/>
    </source>
</evidence>
<dbReference type="CDD" id="cd05726">
    <property type="entry name" value="IgI_4_Robo"/>
    <property type="match status" value="1"/>
</dbReference>
<feature type="compositionally biased region" description="Polar residues" evidence="18">
    <location>
        <begin position="1566"/>
        <end position="1579"/>
    </location>
</feature>
<dbReference type="PANTHER" id="PTHR12231">
    <property type="entry name" value="CTX-RELATED TYPE I TRANSMEMBRANE PROTEIN"/>
    <property type="match status" value="1"/>
</dbReference>
<keyword evidence="12" id="KW-1015">Disulfide bond</keyword>
<keyword evidence="7" id="KW-0677">Repeat</keyword>
<feature type="domain" description="Ig-like" evidence="20">
    <location>
        <begin position="133"/>
        <end position="220"/>
    </location>
</feature>
<dbReference type="FunFam" id="2.60.40.10:FF:000065">
    <property type="entry name" value="roundabout homolog 1 isoform X3"/>
    <property type="match status" value="1"/>
</dbReference>
<dbReference type="SUPFAM" id="SSF49265">
    <property type="entry name" value="Fibronectin type III"/>
    <property type="match status" value="2"/>
</dbReference>
<dbReference type="Pfam" id="PF13927">
    <property type="entry name" value="Ig_3"/>
    <property type="match status" value="2"/>
</dbReference>
<dbReference type="PROSITE" id="PS50835">
    <property type="entry name" value="IG_LIKE"/>
    <property type="match status" value="5"/>
</dbReference>
<feature type="coiled-coil region" evidence="17">
    <location>
        <begin position="1294"/>
        <end position="1321"/>
    </location>
</feature>
<dbReference type="InterPro" id="IPR003961">
    <property type="entry name" value="FN3_dom"/>
</dbReference>
<feature type="compositionally biased region" description="Basic residues" evidence="18">
    <location>
        <begin position="1462"/>
        <end position="1474"/>
    </location>
</feature>
<feature type="compositionally biased region" description="Low complexity" evidence="18">
    <location>
        <begin position="1596"/>
        <end position="1609"/>
    </location>
</feature>
<evidence type="ECO:0000256" key="19">
    <source>
        <dbReference type="SAM" id="SignalP"/>
    </source>
</evidence>
<feature type="region of interest" description="Disordered" evidence="18">
    <location>
        <begin position="1211"/>
        <end position="1292"/>
    </location>
</feature>
<evidence type="ECO:0000256" key="9">
    <source>
        <dbReference type="ARBA" id="ARBA00022902"/>
    </source>
</evidence>
<evidence type="ECO:0000256" key="12">
    <source>
        <dbReference type="ARBA" id="ARBA00023157"/>
    </source>
</evidence>
<feature type="domain" description="Ig-like" evidence="20">
    <location>
        <begin position="418"/>
        <end position="498"/>
    </location>
</feature>
<feature type="region of interest" description="Disordered" evidence="18">
    <location>
        <begin position="1370"/>
        <end position="1394"/>
    </location>
</feature>
<dbReference type="InterPro" id="IPR036116">
    <property type="entry name" value="FN3_sf"/>
</dbReference>
<evidence type="ECO:0000259" key="20">
    <source>
        <dbReference type="PROSITE" id="PS50835"/>
    </source>
</evidence>
<dbReference type="CDD" id="cd00063">
    <property type="entry name" value="FN3"/>
    <property type="match status" value="3"/>
</dbReference>
<dbReference type="SMART" id="SM00409">
    <property type="entry name" value="IG"/>
    <property type="match status" value="5"/>
</dbReference>
<evidence type="ECO:0000313" key="23">
    <source>
        <dbReference type="Proteomes" id="UP000265020"/>
    </source>
</evidence>
<feature type="domain" description="Ig-like" evidence="20">
    <location>
        <begin position="314"/>
        <end position="409"/>
    </location>
</feature>
<keyword evidence="11" id="KW-0472">Membrane</keyword>
<sequence length="1647" mass="179579">MMSPTSIGFVFFLAALHVCSGSRLRQEDTPPRIVEHPSDLIVSKGEPATLNCKAEGRPAPTVEWYKDGERVETDKDNPRSQRMLLPSGSLFFLRIVHGRRSKPDEGSYVCVARNYLGEAVSHNASLEVAILRDDFRQNPADVIVAAGEPAVLECQPPRGHPEPTISWKKDGVNIDDRDERITIRGGKLMITNARKSDAGKYVCVGTNMVGERESETAELTVLERPSFVRRPSSTVVLVDQSVEFRCEARGDPVPTVRWRKDDGDLPKGRYEIREDHTLKIRRVISVDVGSYTCVAENMVGKAEASATLTVHVPPAFVVRPRNQVVGVGRTVTFQCEATGNPQPAIFWQREGSQNLLFSYQPPQPSSRFSVSQSGDLTITDAERSDVGYYSCQALNIAGSVITKALLEVTDVVSDRPPPVIRQGPTNQTVAVDGTVVLNCVTSGNPTPTVLWKKDSVLVSTHDSRIKQLDTGALQIRYAKLGDTGSYTCIASTPSGEASWKAYLEVQEFGSPVQPNRPTDPNLIPSAPSKPEVTDVSRTSITLSWKPNLNSGATPTSYIIEAFSHTSGSSWQTLAEHVKTESFVLKGLKPNAVYLFLVRAANAYGLSDPSAISDAVKTQDIPPTSQGIDHRQIQRELADVVIHLHNPTILSSSSVRVQWTVEQQSQYVQGYKVLYRLSPESQQRREWSVFEVRTPGEDSAVVTQLRKGVTYEFKVRPFFNEFQGTDSDVKIGKTLEEAPSAPPRKVTVTESEGNGTAVVVSWQPPPEEEQNGVLQEYKIWCLGNESKYHINKTVDGSTLSVMIPSLIPGIRYSVEVAASTSAGPGVKSETTFFQFDSSGRMAETMNQENPLSQQISDVVKQPAFIAGIGAACWIILMVFSIWLYRHRKKRNGLSSSYAGIRKVPSFTFTPTVAYQRGGEGVSTAGRPGLLNMGDSATQPWLADTWPNSCSNHNDCSINCCTAGNGNSDSNLATYSRPADCIANYNSQMDNKQTNLMVPESGVYGDVDLSNKINEMKTFNSPNLKDGRFVGPGGQPTPYATTQLIQSAIMGNNINSDRGTGGSGGGLGSGGELNEKHCWKPPSVQQKQEMGSQLQYNILEQNKLNKDRYRGGDSPLPATIPYNQTHDTHTGGSYSSDRGSSSTSGSQGHKKGMRTPKLAKQSPMNWADLLPPPPANPAPVRSTEEYSLSMEESYDHDMQCPMPPSHMYLQPDELEEEEEMERGPTPPVRGAASSPAAVSYSHQSTATLTPSPQEEMQPMLQDASDSHERRRHGVSPPPPPRPLSPSHTYGYISSPLALDTDGLEEEEDILEEEEEEDGETDAEVAKMHYHHTHPHTHPHQPQMQARRLLIRGLEQTPASSMGDLESSVTGSMINGWGSASEEDNVSSGRSSAISSSDGSFFTDADFAQAVAAAAEYSGLRVAKYPSPQGQEVGGASVRKYQINQSGHRPGSPVSTDSNMSMAAIHRRPPKRQKQHPAGHPGSQRREVFNEDLPPPPIPPPAVLKSPTHPSKTALEGRGVISPKAGEGRDKRGGGYRPQEGSDPRTSSSERKDAQDRQKTAHGGKGNKPESSTANKPRQNTGPEDILPYSRPQFPTVNSPRDPSSSSSMSSRGSGGRRRGEGTRRNPGDMTVNNSVAFHQGEEELEMLES</sequence>
<dbReference type="Pfam" id="PF00041">
    <property type="entry name" value="fn3"/>
    <property type="match status" value="3"/>
</dbReference>
<feature type="domain" description="Ig-like" evidence="20">
    <location>
        <begin position="31"/>
        <end position="127"/>
    </location>
</feature>
<dbReference type="SMART" id="SM00060">
    <property type="entry name" value="FN3"/>
    <property type="match status" value="3"/>
</dbReference>
<evidence type="ECO:0000256" key="7">
    <source>
        <dbReference type="ARBA" id="ARBA00022737"/>
    </source>
</evidence>
<dbReference type="InterPro" id="IPR013783">
    <property type="entry name" value="Ig-like_fold"/>
</dbReference>
<dbReference type="PANTHER" id="PTHR12231:SF243">
    <property type="entry name" value="ROUNDABOUT HOMOLOG 1"/>
    <property type="match status" value="1"/>
</dbReference>
<dbReference type="CDD" id="cd07693">
    <property type="entry name" value="IgC_1_Robo"/>
    <property type="match status" value="1"/>
</dbReference>
<reference evidence="22" key="1">
    <citation type="submission" date="2025-08" db="UniProtKB">
        <authorList>
            <consortium name="Ensembl"/>
        </authorList>
    </citation>
    <scope>IDENTIFICATION</scope>
</reference>
<organism evidence="22 23">
    <name type="scientific">Cyprinodon variegatus</name>
    <name type="common">Sheepshead minnow</name>
    <dbReference type="NCBI Taxonomy" id="28743"/>
    <lineage>
        <taxon>Eukaryota</taxon>
        <taxon>Metazoa</taxon>
        <taxon>Chordata</taxon>
        <taxon>Craniata</taxon>
        <taxon>Vertebrata</taxon>
        <taxon>Euteleostomi</taxon>
        <taxon>Actinopterygii</taxon>
        <taxon>Neopterygii</taxon>
        <taxon>Teleostei</taxon>
        <taxon>Neoteleostei</taxon>
        <taxon>Acanthomorphata</taxon>
        <taxon>Ovalentaria</taxon>
        <taxon>Atherinomorphae</taxon>
        <taxon>Cyprinodontiformes</taxon>
        <taxon>Cyprinodontidae</taxon>
        <taxon>Cyprinodon</taxon>
    </lineage>
</organism>
<dbReference type="FunFam" id="2.60.40.10:FF:000055">
    <property type="entry name" value="roundabout homolog 1 isoform X2"/>
    <property type="match status" value="1"/>
</dbReference>
<feature type="compositionally biased region" description="Low complexity" evidence="18">
    <location>
        <begin position="1384"/>
        <end position="1394"/>
    </location>
</feature>
<keyword evidence="14" id="KW-0325">Glycoprotein</keyword>
<dbReference type="SMART" id="SM00406">
    <property type="entry name" value="IGv"/>
    <property type="match status" value="3"/>
</dbReference>
<dbReference type="GO" id="GO:0035385">
    <property type="term" value="P:Roundabout signaling pathway"/>
    <property type="evidence" value="ECO:0007669"/>
    <property type="project" value="InterPro"/>
</dbReference>
<accession>A0A3Q2GAK1</accession>
<feature type="region of interest" description="Disordered" evidence="18">
    <location>
        <begin position="510"/>
        <end position="532"/>
    </location>
</feature>